<dbReference type="PANTHER" id="PTHR37614:SF2">
    <property type="entry name" value="OS02G0121400 PROTEIN"/>
    <property type="match status" value="1"/>
</dbReference>
<accession>A0ABD2ZAL7</accession>
<reference evidence="2 3" key="1">
    <citation type="submission" date="2024-11" db="EMBL/GenBank/DDBJ databases">
        <title>A near-complete genome assembly of Cinchona calisaya.</title>
        <authorList>
            <person name="Lian D.C."/>
            <person name="Zhao X.W."/>
            <person name="Wei L."/>
        </authorList>
    </citation>
    <scope>NUCLEOTIDE SEQUENCE [LARGE SCALE GENOMIC DNA]</scope>
    <source>
        <tissue evidence="2">Nenye</tissue>
    </source>
</reference>
<feature type="compositionally biased region" description="Basic and acidic residues" evidence="1">
    <location>
        <begin position="134"/>
        <end position="147"/>
    </location>
</feature>
<sequence>MEQNSNMLMMSTEEDEEGLYCEFNKDELEVCEILLNFANLCELQLRQPQSPRKVPFLVRWGIRKRLVCRKKGFTTTKTSSPPNNLATTTAAAAATSKSPSLQNNTSGDGQREVKVVGATSPNTPLCFSTSSTESDDKSSKNGKTNEELKRSIEGLAECKEVLLKQLENVNSYYNELLAYNAKLKAKKQQVLSSSTCCHTREEPNLEVNKSMIVGSNCVQSYQIVGIPNQEIAMESIRPEQLQFHHPYGRGRVQVNQNFLFSSSCRLGKVNNVGPLHIPILNVATEGGTCGVASFQPWDYSRVLELDNNNRAKAALARRHRKMLNQQKSMLKVNFQGGVNSSGTAAAEARRYRKMINQQKSMLKVKSNGGVGVSGNGMMMIKPPFSR</sequence>
<dbReference type="EMBL" id="JBJUIK010000011">
    <property type="protein sequence ID" value="KAL3514773.1"/>
    <property type="molecule type" value="Genomic_DNA"/>
</dbReference>
<dbReference type="PANTHER" id="PTHR37614">
    <property type="entry name" value="OS02G0121400 PROTEIN"/>
    <property type="match status" value="1"/>
</dbReference>
<protein>
    <submittedName>
        <fullName evidence="2">Uncharacterized protein</fullName>
    </submittedName>
</protein>
<comment type="caution">
    <text evidence="2">The sequence shown here is derived from an EMBL/GenBank/DDBJ whole genome shotgun (WGS) entry which is preliminary data.</text>
</comment>
<gene>
    <name evidence="2" type="ORF">ACH5RR_027490</name>
</gene>
<dbReference type="AlphaFoldDB" id="A0ABD2ZAL7"/>
<evidence type="ECO:0000313" key="2">
    <source>
        <dbReference type="EMBL" id="KAL3514773.1"/>
    </source>
</evidence>
<proteinExistence type="predicted"/>
<organism evidence="2 3">
    <name type="scientific">Cinchona calisaya</name>
    <dbReference type="NCBI Taxonomy" id="153742"/>
    <lineage>
        <taxon>Eukaryota</taxon>
        <taxon>Viridiplantae</taxon>
        <taxon>Streptophyta</taxon>
        <taxon>Embryophyta</taxon>
        <taxon>Tracheophyta</taxon>
        <taxon>Spermatophyta</taxon>
        <taxon>Magnoliopsida</taxon>
        <taxon>eudicotyledons</taxon>
        <taxon>Gunneridae</taxon>
        <taxon>Pentapetalae</taxon>
        <taxon>asterids</taxon>
        <taxon>lamiids</taxon>
        <taxon>Gentianales</taxon>
        <taxon>Rubiaceae</taxon>
        <taxon>Cinchonoideae</taxon>
        <taxon>Cinchoneae</taxon>
        <taxon>Cinchona</taxon>
    </lineage>
</organism>
<feature type="region of interest" description="Disordered" evidence="1">
    <location>
        <begin position="73"/>
        <end position="147"/>
    </location>
</feature>
<dbReference type="Proteomes" id="UP001630127">
    <property type="component" value="Unassembled WGS sequence"/>
</dbReference>
<feature type="compositionally biased region" description="Low complexity" evidence="1">
    <location>
        <begin position="86"/>
        <end position="95"/>
    </location>
</feature>
<feature type="compositionally biased region" description="Polar residues" evidence="1">
    <location>
        <begin position="73"/>
        <end position="85"/>
    </location>
</feature>
<evidence type="ECO:0000313" key="3">
    <source>
        <dbReference type="Proteomes" id="UP001630127"/>
    </source>
</evidence>
<feature type="compositionally biased region" description="Polar residues" evidence="1">
    <location>
        <begin position="96"/>
        <end position="108"/>
    </location>
</feature>
<name>A0ABD2ZAL7_9GENT</name>
<evidence type="ECO:0000256" key="1">
    <source>
        <dbReference type="SAM" id="MobiDB-lite"/>
    </source>
</evidence>
<keyword evidence="3" id="KW-1185">Reference proteome</keyword>